<evidence type="ECO:0008006" key="3">
    <source>
        <dbReference type="Google" id="ProtNLM"/>
    </source>
</evidence>
<evidence type="ECO:0000313" key="1">
    <source>
        <dbReference type="EMBL" id="SMO64280.1"/>
    </source>
</evidence>
<dbReference type="AlphaFoldDB" id="A0A521D055"/>
<dbReference type="EMBL" id="FXTH01000008">
    <property type="protein sequence ID" value="SMO64280.1"/>
    <property type="molecule type" value="Genomic_DNA"/>
</dbReference>
<accession>A0A521D055</accession>
<organism evidence="1 2">
    <name type="scientific">Fodinibius sediminis</name>
    <dbReference type="NCBI Taxonomy" id="1214077"/>
    <lineage>
        <taxon>Bacteria</taxon>
        <taxon>Pseudomonadati</taxon>
        <taxon>Balneolota</taxon>
        <taxon>Balneolia</taxon>
        <taxon>Balneolales</taxon>
        <taxon>Balneolaceae</taxon>
        <taxon>Fodinibius</taxon>
    </lineage>
</organism>
<gene>
    <name evidence="1" type="ORF">SAMN06265218_1081</name>
</gene>
<dbReference type="Proteomes" id="UP000317593">
    <property type="component" value="Unassembled WGS sequence"/>
</dbReference>
<name>A0A521D055_9BACT</name>
<reference evidence="1 2" key="1">
    <citation type="submission" date="2017-05" db="EMBL/GenBank/DDBJ databases">
        <authorList>
            <person name="Varghese N."/>
            <person name="Submissions S."/>
        </authorList>
    </citation>
    <scope>NUCLEOTIDE SEQUENCE [LARGE SCALE GENOMIC DNA]</scope>
    <source>
        <strain evidence="1 2">DSM 21194</strain>
    </source>
</reference>
<feature type="non-terminal residue" evidence="1">
    <location>
        <position position="58"/>
    </location>
</feature>
<evidence type="ECO:0000313" key="2">
    <source>
        <dbReference type="Proteomes" id="UP000317593"/>
    </source>
</evidence>
<proteinExistence type="predicted"/>
<sequence length="58" mass="6942">MINKYYKRSKISEAKFRRLIRYFSMDLTATDAAELTGISRRSVTDIYGRLRHKIARWS</sequence>
<protein>
    <recommendedName>
        <fullName evidence="3">Homeodomain-like domain-containing protein</fullName>
    </recommendedName>
</protein>
<keyword evidence="2" id="KW-1185">Reference proteome</keyword>